<dbReference type="AlphaFoldDB" id="A0A150MFC4"/>
<proteinExistence type="predicted"/>
<dbReference type="OrthoDB" id="9787096at2"/>
<dbReference type="InterPro" id="IPR015424">
    <property type="entry name" value="PyrdxlP-dep_Trfase"/>
</dbReference>
<dbReference type="EMBL" id="LQYT01000002">
    <property type="protein sequence ID" value="KYD23108.1"/>
    <property type="molecule type" value="Genomic_DNA"/>
</dbReference>
<dbReference type="Gene3D" id="3.90.1150.130">
    <property type="match status" value="1"/>
</dbReference>
<name>A0A150MFC4_9BACI</name>
<feature type="domain" description="Aminotransferase class V" evidence="1">
    <location>
        <begin position="59"/>
        <end position="236"/>
    </location>
</feature>
<dbReference type="PATRIC" id="fig|301148.3.peg.1464"/>
<dbReference type="InterPro" id="IPR015421">
    <property type="entry name" value="PyrdxlP-dep_Trfase_major"/>
</dbReference>
<dbReference type="PANTHER" id="PTHR43797">
    <property type="entry name" value="HOMOCYSTEINE/CYSTEINE SYNTHASE"/>
    <property type="match status" value="1"/>
</dbReference>
<dbReference type="GO" id="GO:0004124">
    <property type="term" value="F:cysteine synthase activity"/>
    <property type="evidence" value="ECO:0007669"/>
    <property type="project" value="TreeGrafter"/>
</dbReference>
<dbReference type="RefSeq" id="WP_061567844.1">
    <property type="nucleotide sequence ID" value="NZ_LQYT01000002.1"/>
</dbReference>
<dbReference type="Proteomes" id="UP000075683">
    <property type="component" value="Unassembled WGS sequence"/>
</dbReference>
<dbReference type="Gene3D" id="3.40.640.10">
    <property type="entry name" value="Type I PLP-dependent aspartate aminotransferase-like (Major domain)"/>
    <property type="match status" value="1"/>
</dbReference>
<reference evidence="3 4" key="1">
    <citation type="submission" date="2016-01" db="EMBL/GenBank/DDBJ databases">
        <title>Draft Genome Sequences of Seven Thermophilic Sporeformers Isolated from Foods.</title>
        <authorList>
            <person name="Berendsen E.M."/>
            <person name="Wells-Bennik M.H."/>
            <person name="Krawcyk A.O."/>
            <person name="De Jong A."/>
            <person name="Holsappel S."/>
            <person name="Eijlander R.T."/>
            <person name="Kuipers O.P."/>
        </authorList>
    </citation>
    <scope>NUCLEOTIDE SEQUENCE [LARGE SCALE GENOMIC DNA]</scope>
    <source>
        <strain evidence="3 4">B4135</strain>
    </source>
</reference>
<dbReference type="GO" id="GO:0071269">
    <property type="term" value="P:L-homocysteine biosynthetic process"/>
    <property type="evidence" value="ECO:0007669"/>
    <property type="project" value="TreeGrafter"/>
</dbReference>
<organism evidence="3 4">
    <name type="scientific">Caldibacillus debilis</name>
    <dbReference type="NCBI Taxonomy" id="301148"/>
    <lineage>
        <taxon>Bacteria</taxon>
        <taxon>Bacillati</taxon>
        <taxon>Bacillota</taxon>
        <taxon>Bacilli</taxon>
        <taxon>Bacillales</taxon>
        <taxon>Bacillaceae</taxon>
        <taxon>Caldibacillus</taxon>
    </lineage>
</organism>
<dbReference type="InterPro" id="IPR006235">
    <property type="entry name" value="OAc-hSer/O-AcSer_sulfhydrylase"/>
</dbReference>
<dbReference type="SUPFAM" id="SSF53383">
    <property type="entry name" value="PLP-dependent transferases"/>
    <property type="match status" value="1"/>
</dbReference>
<dbReference type="InterPro" id="IPR054718">
    <property type="entry name" value="YhfS-like_C"/>
</dbReference>
<dbReference type="Pfam" id="PF00266">
    <property type="entry name" value="Aminotran_5"/>
    <property type="match status" value="1"/>
</dbReference>
<dbReference type="STRING" id="301148.B4135_0637"/>
<dbReference type="InterPro" id="IPR000192">
    <property type="entry name" value="Aminotrans_V_dom"/>
</dbReference>
<protein>
    <submittedName>
        <fullName evidence="3">Uncharacterized protein</fullName>
    </submittedName>
</protein>
<gene>
    <name evidence="3" type="ORF">B4135_0637</name>
</gene>
<accession>A0A150MFC4</accession>
<dbReference type="GO" id="GO:0005737">
    <property type="term" value="C:cytoplasm"/>
    <property type="evidence" value="ECO:0007669"/>
    <property type="project" value="TreeGrafter"/>
</dbReference>
<evidence type="ECO:0000313" key="4">
    <source>
        <dbReference type="Proteomes" id="UP000075683"/>
    </source>
</evidence>
<dbReference type="Pfam" id="PF22475">
    <property type="entry name" value="YhfS-like_C"/>
    <property type="match status" value="1"/>
</dbReference>
<comment type="caution">
    <text evidence="3">The sequence shown here is derived from an EMBL/GenBank/DDBJ whole genome shotgun (WGS) entry which is preliminary data.</text>
</comment>
<evidence type="ECO:0000313" key="3">
    <source>
        <dbReference type="EMBL" id="KYD23108.1"/>
    </source>
</evidence>
<feature type="domain" description="YhfS-like C-terminal" evidence="2">
    <location>
        <begin position="266"/>
        <end position="366"/>
    </location>
</feature>
<dbReference type="GO" id="GO:0006535">
    <property type="term" value="P:cysteine biosynthetic process from serine"/>
    <property type="evidence" value="ECO:0007669"/>
    <property type="project" value="TreeGrafter"/>
</dbReference>
<sequence>MTNQPAKRKYSESVLPSLTLEEAQQLQFQFVESISKHFTGDQFLSLGDLGLGSRYQRPEQTEKAERVLADFFGAEAAALVRGAGTGAIRILLSVLLSPGDSMFIHKAPVYATTKETIRMLGIRTVAIDFNRLKEMEKALREDADCKVFYIQHARQQPSDTYHLQTVIETVKRIRPDLTVVVDDNYCVMKTYGIGVQCGADYSTFSGFKLMGPEGIGVILGKKDKIDLIHARNYSGGGQVQGFEAMELLRMMTLTPVLFAVQSKQVEEICRQLNEGAIEEVDCAYVVNAQSKNVIVELKEPIAPEVIKQSNRFGAATHPVGAESKYEILPLFYRVSGSFIEAEPRLKDYGIRINPMKSGAATVLRILKEAIHAAKESVHAAKK</sequence>
<dbReference type="GO" id="GO:0003961">
    <property type="term" value="F:O-acetylhomoserine aminocarboxypropyltransferase activity"/>
    <property type="evidence" value="ECO:0007669"/>
    <property type="project" value="TreeGrafter"/>
</dbReference>
<evidence type="ECO:0000259" key="1">
    <source>
        <dbReference type="Pfam" id="PF00266"/>
    </source>
</evidence>
<dbReference type="PANTHER" id="PTHR43797:SF2">
    <property type="entry name" value="HOMOCYSTEINE_CYSTEINE SYNTHASE"/>
    <property type="match status" value="1"/>
</dbReference>
<evidence type="ECO:0000259" key="2">
    <source>
        <dbReference type="Pfam" id="PF22475"/>
    </source>
</evidence>